<organism evidence="3 4">
    <name type="scientific">Staphylococcus simulans UMC-CNS-990</name>
    <dbReference type="NCBI Taxonomy" id="1405498"/>
    <lineage>
        <taxon>Bacteria</taxon>
        <taxon>Bacillati</taxon>
        <taxon>Bacillota</taxon>
        <taxon>Bacilli</taxon>
        <taxon>Bacillales</taxon>
        <taxon>Staphylococcaceae</taxon>
        <taxon>Staphylococcus</taxon>
    </lineage>
</organism>
<feature type="compositionally biased region" description="Polar residues" evidence="1">
    <location>
        <begin position="61"/>
        <end position="70"/>
    </location>
</feature>
<evidence type="ECO:0000256" key="1">
    <source>
        <dbReference type="SAM" id="MobiDB-lite"/>
    </source>
</evidence>
<keyword evidence="2" id="KW-0812">Transmembrane</keyword>
<keyword evidence="4" id="KW-1185">Reference proteome</keyword>
<keyword evidence="2" id="KW-1133">Transmembrane helix</keyword>
<dbReference type="GeneID" id="77331732"/>
<evidence type="ECO:0000313" key="3">
    <source>
        <dbReference type="EMBL" id="ERS94098.1"/>
    </source>
</evidence>
<feature type="transmembrane region" description="Helical" evidence="2">
    <location>
        <begin position="9"/>
        <end position="30"/>
    </location>
</feature>
<dbReference type="Proteomes" id="UP000017131">
    <property type="component" value="Unassembled WGS sequence"/>
</dbReference>
<evidence type="ECO:0000313" key="4">
    <source>
        <dbReference type="Proteomes" id="UP000017131"/>
    </source>
</evidence>
<evidence type="ECO:0000256" key="2">
    <source>
        <dbReference type="SAM" id="Phobius"/>
    </source>
</evidence>
<dbReference type="EMBL" id="AXDY01000003">
    <property type="protein sequence ID" value="ERS94098.1"/>
    <property type="molecule type" value="Genomic_DNA"/>
</dbReference>
<protein>
    <recommendedName>
        <fullName evidence="5">Secreted protein</fullName>
    </recommendedName>
</protein>
<accession>A0ABP2YWK9</accession>
<dbReference type="InterPro" id="IPR048170">
    <property type="entry name" value="SosA-like"/>
</dbReference>
<comment type="caution">
    <text evidence="3">The sequence shown here is derived from an EMBL/GenBank/DDBJ whole genome shotgun (WGS) entry which is preliminary data.</text>
</comment>
<keyword evidence="2" id="KW-0472">Membrane</keyword>
<reference evidence="3 4" key="1">
    <citation type="journal article" date="2013" name="Genome Announc.">
        <title>Draft Genome Sequence of Staphylococcus simulans UMC-CNS-990, Isolated from a Case of Chronic Bovine Mastitis.</title>
        <authorList>
            <person name="Calcutt M.J."/>
            <person name="Foecking M.F."/>
            <person name="Hsieh H.Y."/>
            <person name="Perry J."/>
            <person name="Stewart G.C."/>
            <person name="Middleton J.R."/>
        </authorList>
    </citation>
    <scope>NUCLEOTIDE SEQUENCE [LARGE SCALE GENOMIC DNA]</scope>
    <source>
        <strain evidence="3 4">UMC-CNS-990</strain>
    </source>
</reference>
<feature type="region of interest" description="Disordered" evidence="1">
    <location>
        <begin position="57"/>
        <end position="77"/>
    </location>
</feature>
<evidence type="ECO:0008006" key="5">
    <source>
        <dbReference type="Google" id="ProtNLM"/>
    </source>
</evidence>
<dbReference type="NCBIfam" id="NF041581">
    <property type="entry name" value="SosA"/>
    <property type="match status" value="1"/>
</dbReference>
<proteinExistence type="predicted"/>
<sequence length="77" mass="8935">MIRKYQTSFLLYTAVLLMSFMLVSAFLIGAEQSSNEEQVYEMTDHTLPTKVEQKAEHEQQYIEQGEQNNRPIVATVH</sequence>
<name>A0ABP2YWK9_STASI</name>
<dbReference type="RefSeq" id="WP_002480852.1">
    <property type="nucleotide sequence ID" value="NZ_AXDY01000003.1"/>
</dbReference>
<gene>
    <name evidence="3" type="ORF">SSIM_04580</name>
</gene>